<comment type="caution">
    <text evidence="1">The sequence shown here is derived from an EMBL/GenBank/DDBJ whole genome shotgun (WGS) entry which is preliminary data.</text>
</comment>
<dbReference type="Proteomes" id="UP001214854">
    <property type="component" value="Unassembled WGS sequence"/>
</dbReference>
<name>A0ABT5HVP7_9CAUL</name>
<sequence length="63" mass="6964">MPAAPFIAANDNRSPEAELIEQTIAEYEAEGHTKEQAMADLRHAILALRRNGLRSARAMKGME</sequence>
<gene>
    <name evidence="1" type="ORF">PQU92_12585</name>
</gene>
<organism evidence="1 2">
    <name type="scientific">Asticcacaulis aquaticus</name>
    <dbReference type="NCBI Taxonomy" id="2984212"/>
    <lineage>
        <taxon>Bacteria</taxon>
        <taxon>Pseudomonadati</taxon>
        <taxon>Pseudomonadota</taxon>
        <taxon>Alphaproteobacteria</taxon>
        <taxon>Caulobacterales</taxon>
        <taxon>Caulobacteraceae</taxon>
        <taxon>Asticcacaulis</taxon>
    </lineage>
</organism>
<protein>
    <submittedName>
        <fullName evidence="1">Uncharacterized protein</fullName>
    </submittedName>
</protein>
<reference evidence="1 2" key="1">
    <citation type="submission" date="2023-01" db="EMBL/GenBank/DDBJ databases">
        <title>Novel species of the genus Asticcacaulis isolated from rivers.</title>
        <authorList>
            <person name="Lu H."/>
        </authorList>
    </citation>
    <scope>NUCLEOTIDE SEQUENCE [LARGE SCALE GENOMIC DNA]</scope>
    <source>
        <strain evidence="1 2">BYS171W</strain>
    </source>
</reference>
<evidence type="ECO:0000313" key="1">
    <source>
        <dbReference type="EMBL" id="MDC7684119.1"/>
    </source>
</evidence>
<accession>A0ABT5HVP7</accession>
<evidence type="ECO:0000313" key="2">
    <source>
        <dbReference type="Proteomes" id="UP001214854"/>
    </source>
</evidence>
<keyword evidence="2" id="KW-1185">Reference proteome</keyword>
<proteinExistence type="predicted"/>
<dbReference type="EMBL" id="JAQQKX010000010">
    <property type="protein sequence ID" value="MDC7684119.1"/>
    <property type="molecule type" value="Genomic_DNA"/>
</dbReference>
<dbReference type="RefSeq" id="WP_023462431.1">
    <property type="nucleotide sequence ID" value="NZ_JAQQKX010000010.1"/>
</dbReference>